<evidence type="ECO:0000313" key="5">
    <source>
        <dbReference type="EMBL" id="KFM60560.1"/>
    </source>
</evidence>
<dbReference type="PROSITE" id="PS50835">
    <property type="entry name" value="IG_LIKE"/>
    <property type="match status" value="3"/>
</dbReference>
<dbReference type="STRING" id="407821.A0A087T621"/>
<sequence length="280" mass="31218">MKCQSSGSRPPAIITWWIGSRQLLNVSETTYDTTTISKLMYVPTSDDHNRVLSCRATNPVMDGNILEDHRVLNIHYVPSLSVTVGAPHAYIMEGDIVYFDCNIDANPPATEVGWRFGDEPIYTDVNTGIKVQNRSLLLHQINRKQSGNYSCVAANSEGEGMSDTVVINVQYVPYCTANQRVSYGVALRDSVDIVCEVEAFPEYVKFQWYLNNTFRQIPLKNFIVNGTVSILQYVPKRDSDYGHLMCLAENSAGLQKEACCFKISPASVPSPVENCVVSKE</sequence>
<dbReference type="OMA" id="PATEVGW"/>
<dbReference type="PANTHER" id="PTHR23278:SF19">
    <property type="entry name" value="OBSCURIN"/>
    <property type="match status" value="1"/>
</dbReference>
<dbReference type="PANTHER" id="PTHR23278">
    <property type="entry name" value="SIDESTEP PROTEIN"/>
    <property type="match status" value="1"/>
</dbReference>
<keyword evidence="5" id="KW-0675">Receptor</keyword>
<proteinExistence type="predicted"/>
<dbReference type="InterPro" id="IPR007110">
    <property type="entry name" value="Ig-like_dom"/>
</dbReference>
<dbReference type="SUPFAM" id="SSF48726">
    <property type="entry name" value="Immunoglobulin"/>
    <property type="match status" value="3"/>
</dbReference>
<organism evidence="5 6">
    <name type="scientific">Stegodyphus mimosarum</name>
    <name type="common">African social velvet spider</name>
    <dbReference type="NCBI Taxonomy" id="407821"/>
    <lineage>
        <taxon>Eukaryota</taxon>
        <taxon>Metazoa</taxon>
        <taxon>Ecdysozoa</taxon>
        <taxon>Arthropoda</taxon>
        <taxon>Chelicerata</taxon>
        <taxon>Arachnida</taxon>
        <taxon>Araneae</taxon>
        <taxon>Araneomorphae</taxon>
        <taxon>Entelegynae</taxon>
        <taxon>Eresoidea</taxon>
        <taxon>Eresidae</taxon>
        <taxon>Stegodyphus</taxon>
    </lineage>
</organism>
<evidence type="ECO:0000256" key="3">
    <source>
        <dbReference type="ARBA" id="ARBA00023157"/>
    </source>
</evidence>
<feature type="non-terminal residue" evidence="5">
    <location>
        <position position="280"/>
    </location>
</feature>
<reference evidence="5 6" key="1">
    <citation type="submission" date="2013-11" db="EMBL/GenBank/DDBJ databases">
        <title>Genome sequencing of Stegodyphus mimosarum.</title>
        <authorList>
            <person name="Bechsgaard J."/>
        </authorList>
    </citation>
    <scope>NUCLEOTIDE SEQUENCE [LARGE SCALE GENOMIC DNA]</scope>
</reference>
<feature type="domain" description="Ig-like" evidence="4">
    <location>
        <begin position="1"/>
        <end position="73"/>
    </location>
</feature>
<evidence type="ECO:0000256" key="1">
    <source>
        <dbReference type="ARBA" id="ARBA00004167"/>
    </source>
</evidence>
<accession>A0A087T621</accession>
<feature type="domain" description="Ig-like" evidence="4">
    <location>
        <begin position="173"/>
        <end position="251"/>
    </location>
</feature>
<keyword evidence="3" id="KW-1015">Disulfide bond</keyword>
<dbReference type="InterPro" id="IPR036179">
    <property type="entry name" value="Ig-like_dom_sf"/>
</dbReference>
<dbReference type="SMART" id="SM00408">
    <property type="entry name" value="IGc2"/>
    <property type="match status" value="2"/>
</dbReference>
<dbReference type="EMBL" id="KK113596">
    <property type="protein sequence ID" value="KFM60560.1"/>
    <property type="molecule type" value="Genomic_DNA"/>
</dbReference>
<dbReference type="Pfam" id="PF07679">
    <property type="entry name" value="I-set"/>
    <property type="match status" value="1"/>
</dbReference>
<dbReference type="InterPro" id="IPR013162">
    <property type="entry name" value="CD80_C2-set"/>
</dbReference>
<gene>
    <name evidence="5" type="ORF">X975_03619</name>
</gene>
<dbReference type="SMART" id="SM00409">
    <property type="entry name" value="IG"/>
    <property type="match status" value="1"/>
</dbReference>
<comment type="subcellular location">
    <subcellularLocation>
        <location evidence="1">Membrane</location>
        <topology evidence="1">Single-pass membrane protein</topology>
    </subcellularLocation>
</comment>
<dbReference type="OrthoDB" id="10006996at2759"/>
<name>A0A087T621_STEMI</name>
<evidence type="ECO:0000259" key="4">
    <source>
        <dbReference type="PROSITE" id="PS50835"/>
    </source>
</evidence>
<dbReference type="InterPro" id="IPR003598">
    <property type="entry name" value="Ig_sub2"/>
</dbReference>
<feature type="domain" description="Ig-like" evidence="4">
    <location>
        <begin position="78"/>
        <end position="168"/>
    </location>
</feature>
<dbReference type="CDD" id="cd00096">
    <property type="entry name" value="Ig"/>
    <property type="match status" value="1"/>
</dbReference>
<dbReference type="Proteomes" id="UP000054359">
    <property type="component" value="Unassembled WGS sequence"/>
</dbReference>
<evidence type="ECO:0000313" key="6">
    <source>
        <dbReference type="Proteomes" id="UP000054359"/>
    </source>
</evidence>
<keyword evidence="6" id="KW-1185">Reference proteome</keyword>
<dbReference type="InterPro" id="IPR013783">
    <property type="entry name" value="Ig-like_fold"/>
</dbReference>
<dbReference type="InterPro" id="IPR003599">
    <property type="entry name" value="Ig_sub"/>
</dbReference>
<dbReference type="AlphaFoldDB" id="A0A087T621"/>
<dbReference type="InterPro" id="IPR013098">
    <property type="entry name" value="Ig_I-set"/>
</dbReference>
<evidence type="ECO:0000256" key="2">
    <source>
        <dbReference type="ARBA" id="ARBA00023136"/>
    </source>
</evidence>
<dbReference type="Pfam" id="PF08205">
    <property type="entry name" value="C2-set_2"/>
    <property type="match status" value="1"/>
</dbReference>
<dbReference type="GO" id="GO:0016020">
    <property type="term" value="C:membrane"/>
    <property type="evidence" value="ECO:0007669"/>
    <property type="project" value="UniProtKB-SubCell"/>
</dbReference>
<keyword evidence="2" id="KW-0472">Membrane</keyword>
<protein>
    <submittedName>
        <fullName evidence="5">B-cell receptor CD22</fullName>
    </submittedName>
</protein>
<dbReference type="Gene3D" id="2.60.40.10">
    <property type="entry name" value="Immunoglobulins"/>
    <property type="match status" value="3"/>
</dbReference>